<proteinExistence type="predicted"/>
<accession>A0A0A8YMA6</accession>
<reference evidence="1" key="1">
    <citation type="submission" date="2014-09" db="EMBL/GenBank/DDBJ databases">
        <authorList>
            <person name="Magalhaes I.L.F."/>
            <person name="Oliveira U."/>
            <person name="Santos F.R."/>
            <person name="Vidigal T.H.D.A."/>
            <person name="Brescovit A.D."/>
            <person name="Santos A.J."/>
        </authorList>
    </citation>
    <scope>NUCLEOTIDE SEQUENCE</scope>
    <source>
        <tissue evidence="1">Shoot tissue taken approximately 20 cm above the soil surface</tissue>
    </source>
</reference>
<dbReference type="AlphaFoldDB" id="A0A0A8YMA6"/>
<sequence length="31" mass="3308">MCGVCMRASAGLLGQCVVNPYCILIVKHKSI</sequence>
<protein>
    <submittedName>
        <fullName evidence="1">Uncharacterized protein</fullName>
    </submittedName>
</protein>
<evidence type="ECO:0000313" key="1">
    <source>
        <dbReference type="EMBL" id="JAD27709.1"/>
    </source>
</evidence>
<organism evidence="1">
    <name type="scientific">Arundo donax</name>
    <name type="common">Giant reed</name>
    <name type="synonym">Donax arundinaceus</name>
    <dbReference type="NCBI Taxonomy" id="35708"/>
    <lineage>
        <taxon>Eukaryota</taxon>
        <taxon>Viridiplantae</taxon>
        <taxon>Streptophyta</taxon>
        <taxon>Embryophyta</taxon>
        <taxon>Tracheophyta</taxon>
        <taxon>Spermatophyta</taxon>
        <taxon>Magnoliopsida</taxon>
        <taxon>Liliopsida</taxon>
        <taxon>Poales</taxon>
        <taxon>Poaceae</taxon>
        <taxon>PACMAD clade</taxon>
        <taxon>Arundinoideae</taxon>
        <taxon>Arundineae</taxon>
        <taxon>Arundo</taxon>
    </lineage>
</organism>
<name>A0A0A8YMA6_ARUDO</name>
<dbReference type="EMBL" id="GBRH01270186">
    <property type="protein sequence ID" value="JAD27709.1"/>
    <property type="molecule type" value="Transcribed_RNA"/>
</dbReference>
<reference evidence="1" key="2">
    <citation type="journal article" date="2015" name="Data Brief">
        <title>Shoot transcriptome of the giant reed, Arundo donax.</title>
        <authorList>
            <person name="Barrero R.A."/>
            <person name="Guerrero F.D."/>
            <person name="Moolhuijzen P."/>
            <person name="Goolsby J.A."/>
            <person name="Tidwell J."/>
            <person name="Bellgard S.E."/>
            <person name="Bellgard M.I."/>
        </authorList>
    </citation>
    <scope>NUCLEOTIDE SEQUENCE</scope>
    <source>
        <tissue evidence="1">Shoot tissue taken approximately 20 cm above the soil surface</tissue>
    </source>
</reference>